<evidence type="ECO:0000256" key="1">
    <source>
        <dbReference type="SAM" id="SignalP"/>
    </source>
</evidence>
<evidence type="ECO:0000313" key="3">
    <source>
        <dbReference type="Proteomes" id="UP001175271"/>
    </source>
</evidence>
<dbReference type="EMBL" id="JAUCMV010000001">
    <property type="protein sequence ID" value="KAK0424968.1"/>
    <property type="molecule type" value="Genomic_DNA"/>
</dbReference>
<feature type="chain" id="PRO_5041471341" evidence="1">
    <location>
        <begin position="20"/>
        <end position="131"/>
    </location>
</feature>
<reference evidence="2" key="1">
    <citation type="submission" date="2023-06" db="EMBL/GenBank/DDBJ databases">
        <title>Genomic analysis of the entomopathogenic nematode Steinernema hermaphroditum.</title>
        <authorList>
            <person name="Schwarz E.M."/>
            <person name="Heppert J.K."/>
            <person name="Baniya A."/>
            <person name="Schwartz H.T."/>
            <person name="Tan C.-H."/>
            <person name="Antoshechkin I."/>
            <person name="Sternberg P.W."/>
            <person name="Goodrich-Blair H."/>
            <person name="Dillman A.R."/>
        </authorList>
    </citation>
    <scope>NUCLEOTIDE SEQUENCE</scope>
    <source>
        <strain evidence="2">PS9179</strain>
        <tissue evidence="2">Whole animal</tissue>
    </source>
</reference>
<protein>
    <submittedName>
        <fullName evidence="2">Uncharacterized protein</fullName>
    </submittedName>
</protein>
<comment type="caution">
    <text evidence="2">The sequence shown here is derived from an EMBL/GenBank/DDBJ whole genome shotgun (WGS) entry which is preliminary data.</text>
</comment>
<dbReference type="Proteomes" id="UP001175271">
    <property type="component" value="Unassembled WGS sequence"/>
</dbReference>
<organism evidence="2 3">
    <name type="scientific">Steinernema hermaphroditum</name>
    <dbReference type="NCBI Taxonomy" id="289476"/>
    <lineage>
        <taxon>Eukaryota</taxon>
        <taxon>Metazoa</taxon>
        <taxon>Ecdysozoa</taxon>
        <taxon>Nematoda</taxon>
        <taxon>Chromadorea</taxon>
        <taxon>Rhabditida</taxon>
        <taxon>Tylenchina</taxon>
        <taxon>Panagrolaimomorpha</taxon>
        <taxon>Strongyloidoidea</taxon>
        <taxon>Steinernematidae</taxon>
        <taxon>Steinernema</taxon>
    </lineage>
</organism>
<keyword evidence="3" id="KW-1185">Reference proteome</keyword>
<sequence>MTAWTTSFALLVQILYASSSPLKKEGNCECASIFAQRQKTLEAIADLFLPSNGVGSSCSHEESLLVGTHIFEFTGRMDAMEPCAPTYPKFEVLSYNCTAINDLVSEFDAQVTGYVGALKELCNCGCEVKNE</sequence>
<evidence type="ECO:0000313" key="2">
    <source>
        <dbReference type="EMBL" id="KAK0424968.1"/>
    </source>
</evidence>
<keyword evidence="1" id="KW-0732">Signal</keyword>
<accession>A0AA39M8U2</accession>
<name>A0AA39M8U2_9BILA</name>
<proteinExistence type="predicted"/>
<dbReference type="AlphaFoldDB" id="A0AA39M8U2"/>
<feature type="signal peptide" evidence="1">
    <location>
        <begin position="1"/>
        <end position="19"/>
    </location>
</feature>
<gene>
    <name evidence="2" type="ORF">QR680_008953</name>
</gene>